<keyword evidence="9 11" id="KW-0326">Glycosidase</keyword>
<dbReference type="InterPro" id="IPR001223">
    <property type="entry name" value="Glyco_hydro18_cat"/>
</dbReference>
<evidence type="ECO:0000256" key="12">
    <source>
        <dbReference type="RuleBase" id="RU004453"/>
    </source>
</evidence>
<keyword evidence="7" id="KW-0843">Virulence</keyword>
<dbReference type="Proteomes" id="UP000594364">
    <property type="component" value="Chromosome 1"/>
</dbReference>
<dbReference type="PROSITE" id="PS51910">
    <property type="entry name" value="GH18_2"/>
    <property type="match status" value="1"/>
</dbReference>
<dbReference type="InterPro" id="IPR017853">
    <property type="entry name" value="GH"/>
</dbReference>
<keyword evidence="10" id="KW-0624">Polysaccharide degradation</keyword>
<name>A0A7S9KLB6_EPIFF</name>
<keyword evidence="5 11" id="KW-0378">Hydrolase</keyword>
<dbReference type="EC" id="3.2.1.14" evidence="3"/>
<dbReference type="PANTHER" id="PTHR11177:SF333">
    <property type="entry name" value="CHITINASE"/>
    <property type="match status" value="1"/>
</dbReference>
<accession>A0A7S9KLB6</accession>
<dbReference type="AlphaFoldDB" id="A0A7S9KLB6"/>
<comment type="subcellular location">
    <subcellularLocation>
        <location evidence="2">Secreted</location>
    </subcellularLocation>
</comment>
<keyword evidence="4" id="KW-0964">Secreted</keyword>
<dbReference type="GO" id="GO:0008843">
    <property type="term" value="F:endochitinase activity"/>
    <property type="evidence" value="ECO:0007669"/>
    <property type="project" value="UniProtKB-EC"/>
</dbReference>
<dbReference type="InterPro" id="IPR050314">
    <property type="entry name" value="Glycosyl_Hydrlase_18"/>
</dbReference>
<evidence type="ECO:0000256" key="11">
    <source>
        <dbReference type="RuleBase" id="RU000489"/>
    </source>
</evidence>
<evidence type="ECO:0000256" key="5">
    <source>
        <dbReference type="ARBA" id="ARBA00022801"/>
    </source>
</evidence>
<gene>
    <name evidence="14" type="ORF">C2857_006038</name>
</gene>
<dbReference type="SMART" id="SM00636">
    <property type="entry name" value="Glyco_18"/>
    <property type="match status" value="1"/>
</dbReference>
<comment type="similarity">
    <text evidence="12">Belongs to the glycosyl hydrolase 18 family.</text>
</comment>
<dbReference type="PROSITE" id="PS01095">
    <property type="entry name" value="GH18_1"/>
    <property type="match status" value="1"/>
</dbReference>
<evidence type="ECO:0000313" key="14">
    <source>
        <dbReference type="EMBL" id="QPG94432.1"/>
    </source>
</evidence>
<dbReference type="EMBL" id="CP031385">
    <property type="protein sequence ID" value="QPG94432.1"/>
    <property type="molecule type" value="Genomic_DNA"/>
</dbReference>
<keyword evidence="6" id="KW-0146">Chitin degradation</keyword>
<feature type="domain" description="GH18" evidence="13">
    <location>
        <begin position="1"/>
        <end position="192"/>
    </location>
</feature>
<dbReference type="Pfam" id="PF00704">
    <property type="entry name" value="Glyco_hydro_18"/>
    <property type="match status" value="1"/>
</dbReference>
<evidence type="ECO:0000256" key="7">
    <source>
        <dbReference type="ARBA" id="ARBA00023026"/>
    </source>
</evidence>
<evidence type="ECO:0000256" key="10">
    <source>
        <dbReference type="ARBA" id="ARBA00023326"/>
    </source>
</evidence>
<dbReference type="InterPro" id="IPR011583">
    <property type="entry name" value="Chitinase_II/V-like_cat"/>
</dbReference>
<dbReference type="GO" id="GO:0005576">
    <property type="term" value="C:extracellular region"/>
    <property type="evidence" value="ECO:0007669"/>
    <property type="project" value="UniProtKB-SubCell"/>
</dbReference>
<evidence type="ECO:0000256" key="6">
    <source>
        <dbReference type="ARBA" id="ARBA00023024"/>
    </source>
</evidence>
<dbReference type="GO" id="GO:0006032">
    <property type="term" value="P:chitin catabolic process"/>
    <property type="evidence" value="ECO:0007669"/>
    <property type="project" value="UniProtKB-KW"/>
</dbReference>
<evidence type="ECO:0000256" key="2">
    <source>
        <dbReference type="ARBA" id="ARBA00004613"/>
    </source>
</evidence>
<evidence type="ECO:0000259" key="13">
    <source>
        <dbReference type="PROSITE" id="PS51910"/>
    </source>
</evidence>
<keyword evidence="8" id="KW-0119">Carbohydrate metabolism</keyword>
<dbReference type="Gene3D" id="3.20.20.80">
    <property type="entry name" value="Glycosidases"/>
    <property type="match status" value="1"/>
</dbReference>
<dbReference type="InterPro" id="IPR001579">
    <property type="entry name" value="Glyco_hydro_18_chit_AS"/>
</dbReference>
<keyword evidence="15" id="KW-1185">Reference proteome</keyword>
<evidence type="ECO:0000256" key="1">
    <source>
        <dbReference type="ARBA" id="ARBA00000822"/>
    </source>
</evidence>
<organism evidence="14 15">
    <name type="scientific">Epichloe festucae (strain Fl1)</name>
    <dbReference type="NCBI Taxonomy" id="877507"/>
    <lineage>
        <taxon>Eukaryota</taxon>
        <taxon>Fungi</taxon>
        <taxon>Dikarya</taxon>
        <taxon>Ascomycota</taxon>
        <taxon>Pezizomycotina</taxon>
        <taxon>Sordariomycetes</taxon>
        <taxon>Hypocreomycetidae</taxon>
        <taxon>Hypocreales</taxon>
        <taxon>Clavicipitaceae</taxon>
        <taxon>Epichloe</taxon>
    </lineage>
</organism>
<dbReference type="PANTHER" id="PTHR11177">
    <property type="entry name" value="CHITINASE"/>
    <property type="match status" value="1"/>
</dbReference>
<reference evidence="14 15" key="1">
    <citation type="journal article" date="2018" name="PLoS Genet.">
        <title>Repeat elements organise 3D genome structure and mediate transcription in the filamentous fungus Epichloe festucae.</title>
        <authorList>
            <person name="Winter D.J."/>
            <person name="Ganley A.R.D."/>
            <person name="Young C.A."/>
            <person name="Liachko I."/>
            <person name="Schardl C.L."/>
            <person name="Dupont P.Y."/>
            <person name="Berry D."/>
            <person name="Ram A."/>
            <person name="Scott B."/>
            <person name="Cox M.P."/>
        </authorList>
    </citation>
    <scope>NUCLEOTIDE SEQUENCE [LARGE SCALE GENOMIC DNA]</scope>
    <source>
        <strain evidence="14 15">Fl1</strain>
    </source>
</reference>
<sequence>MDPGTASLYRRVSALKARQSYLQFWIAIGEWAMNDPGPWRTVFSDLAKSESAQNTFFDSLVSFLQANDLDGVDLDWEYPVADDRGGIPADYNNYGTLCKRLKERLNRSGRKYGLTLTLPASYGYLRGFNIMELEKHIDWFNIMTYDIRATVTFDMEAAADIVTWGGAQWVSWNDAKTLKLKLDYANLRCLGG</sequence>
<dbReference type="GO" id="GO:0008061">
    <property type="term" value="F:chitin binding"/>
    <property type="evidence" value="ECO:0007669"/>
    <property type="project" value="InterPro"/>
</dbReference>
<evidence type="ECO:0000256" key="9">
    <source>
        <dbReference type="ARBA" id="ARBA00023295"/>
    </source>
</evidence>
<dbReference type="SUPFAM" id="SSF51445">
    <property type="entry name" value="(Trans)glycosidases"/>
    <property type="match status" value="1"/>
</dbReference>
<protein>
    <recommendedName>
        <fullName evidence="3">chitinase</fullName>
        <ecNumber evidence="3">3.2.1.14</ecNumber>
    </recommendedName>
</protein>
<evidence type="ECO:0000256" key="3">
    <source>
        <dbReference type="ARBA" id="ARBA00012729"/>
    </source>
</evidence>
<evidence type="ECO:0000256" key="4">
    <source>
        <dbReference type="ARBA" id="ARBA00022525"/>
    </source>
</evidence>
<comment type="catalytic activity">
    <reaction evidence="1">
        <text>Random endo-hydrolysis of N-acetyl-beta-D-glucosaminide (1-&gt;4)-beta-linkages in chitin and chitodextrins.</text>
        <dbReference type="EC" id="3.2.1.14"/>
    </reaction>
</comment>
<proteinExistence type="inferred from homology"/>
<dbReference type="OrthoDB" id="73875at2759"/>
<dbReference type="GO" id="GO:0000272">
    <property type="term" value="P:polysaccharide catabolic process"/>
    <property type="evidence" value="ECO:0007669"/>
    <property type="project" value="UniProtKB-KW"/>
</dbReference>
<evidence type="ECO:0000313" key="15">
    <source>
        <dbReference type="Proteomes" id="UP000594364"/>
    </source>
</evidence>
<evidence type="ECO:0000256" key="8">
    <source>
        <dbReference type="ARBA" id="ARBA00023277"/>
    </source>
</evidence>